<dbReference type="Proteomes" id="UP000701801">
    <property type="component" value="Unassembled WGS sequence"/>
</dbReference>
<feature type="region of interest" description="Disordered" evidence="1">
    <location>
        <begin position="484"/>
        <end position="510"/>
    </location>
</feature>
<evidence type="ECO:0000256" key="2">
    <source>
        <dbReference type="SAM" id="SignalP"/>
    </source>
</evidence>
<name>A0A9N9LW57_9HELO</name>
<sequence>MVQIANTFRLILGSLLAATLVSAVPTADTGSLLERQSNGRLVFAHFMIGIVGDRASPADYDNDMRRAKALGIDAFALNIGTETNTDQQLNYAYQSAANNGMKVFISFDFAFWSTGNGAAVGAKIGQYAGLPAQLFYQGKAFASSFIGDGVDVGALRNAAGREVFWVPNFHPGQSSFGALDGAFNWQAWASNGNNKAPTPGHTVSVADGDAAYRSALGGKPYLAPVSPWFNTHYGPEVPYSKNWVFPSDLLWYNRWNEILTLGPQFLEIISWNDYGESHYIGPLSSLHWDDGNSKWVNDMPHNGWGDMAKPFIAAYKAGSQSVNNFITSDQLVYWYRPTLKSLNCDSTDTTMLPANNDSGNYFQGRPNGWDSMSDSIFVVSLLTSPGVVTVVSGGNTRTFNAPAGASAFQVDMQVGQQAFYLTRGSNTVLSAVSLKNVSPTCICGLYNFNAYVGTVPAGSPDPLGRDGIGSLTAGLRVSTCAATPTLSTVPPSATNPPPTTTAPPTTTPPPNPGQVCIAGRGDGNYGGLCSFCCNFGYCPPGPCVCTATGSQVPPPPNTGTVGVPLPGEDASYLGLCSYACDHGYCPNTACMVR</sequence>
<dbReference type="EMBL" id="CAJVRM010000367">
    <property type="protein sequence ID" value="CAG8980215.1"/>
    <property type="molecule type" value="Genomic_DNA"/>
</dbReference>
<proteinExistence type="predicted"/>
<evidence type="ECO:0000313" key="3">
    <source>
        <dbReference type="EMBL" id="CAG8980215.1"/>
    </source>
</evidence>
<dbReference type="OrthoDB" id="1046782at2759"/>
<evidence type="ECO:0008006" key="5">
    <source>
        <dbReference type="Google" id="ProtNLM"/>
    </source>
</evidence>
<keyword evidence="4" id="KW-1185">Reference proteome</keyword>
<evidence type="ECO:0000256" key="1">
    <source>
        <dbReference type="SAM" id="MobiDB-lite"/>
    </source>
</evidence>
<reference evidence="3" key="1">
    <citation type="submission" date="2021-07" db="EMBL/GenBank/DDBJ databases">
        <authorList>
            <person name="Durling M."/>
        </authorList>
    </citation>
    <scope>NUCLEOTIDE SEQUENCE</scope>
</reference>
<dbReference type="Gene3D" id="3.20.20.80">
    <property type="entry name" value="Glycosidases"/>
    <property type="match status" value="1"/>
</dbReference>
<organism evidence="3 4">
    <name type="scientific">Hymenoscyphus albidus</name>
    <dbReference type="NCBI Taxonomy" id="595503"/>
    <lineage>
        <taxon>Eukaryota</taxon>
        <taxon>Fungi</taxon>
        <taxon>Dikarya</taxon>
        <taxon>Ascomycota</taxon>
        <taxon>Pezizomycotina</taxon>
        <taxon>Leotiomycetes</taxon>
        <taxon>Helotiales</taxon>
        <taxon>Helotiaceae</taxon>
        <taxon>Hymenoscyphus</taxon>
    </lineage>
</organism>
<accession>A0A9N9LW57</accession>
<dbReference type="AlphaFoldDB" id="A0A9N9LW57"/>
<dbReference type="CDD" id="cd11577">
    <property type="entry name" value="GH71"/>
    <property type="match status" value="1"/>
</dbReference>
<feature type="compositionally biased region" description="Pro residues" evidence="1">
    <location>
        <begin position="493"/>
        <end position="510"/>
    </location>
</feature>
<dbReference type="InterPro" id="IPR005197">
    <property type="entry name" value="Glyco_hydro_71"/>
</dbReference>
<protein>
    <recommendedName>
        <fullName evidence="5">Glycoside hydrolase family 71 protein</fullName>
    </recommendedName>
</protein>
<gene>
    <name evidence="3" type="ORF">HYALB_00012905</name>
</gene>
<dbReference type="GO" id="GO:0051118">
    <property type="term" value="F:glucan endo-1,3-alpha-glucosidase activity"/>
    <property type="evidence" value="ECO:0007669"/>
    <property type="project" value="InterPro"/>
</dbReference>
<feature type="chain" id="PRO_5040258539" description="Glycoside hydrolase family 71 protein" evidence="2">
    <location>
        <begin position="24"/>
        <end position="593"/>
    </location>
</feature>
<dbReference type="Pfam" id="PF03659">
    <property type="entry name" value="Glyco_hydro_71"/>
    <property type="match status" value="1"/>
</dbReference>
<feature type="signal peptide" evidence="2">
    <location>
        <begin position="1"/>
        <end position="23"/>
    </location>
</feature>
<comment type="caution">
    <text evidence="3">The sequence shown here is derived from an EMBL/GenBank/DDBJ whole genome shotgun (WGS) entry which is preliminary data.</text>
</comment>
<keyword evidence="2" id="KW-0732">Signal</keyword>
<evidence type="ECO:0000313" key="4">
    <source>
        <dbReference type="Proteomes" id="UP000701801"/>
    </source>
</evidence>